<reference evidence="2" key="1">
    <citation type="submission" date="2020-05" db="EMBL/GenBank/DDBJ databases">
        <authorList>
            <person name="Chiriac C."/>
            <person name="Salcher M."/>
            <person name="Ghai R."/>
            <person name="Kavagutti S V."/>
        </authorList>
    </citation>
    <scope>NUCLEOTIDE SEQUENCE</scope>
</reference>
<sequence length="375" mass="39989">MTTAADPTEAWIAADLYDPSSPNSAERLELLRWISSLGISIDQMVAAKASGALRSLPGDMALRPGPRRSLREIATIIGTTVESLNDIRRASGFAPVDPDEVAFTPGDIEMFRGFNNAAAIFSRDELLHFSRVLGTSLRRIADAAGEMFLLDVEAPLVSEPATGELELAHKIHDAVLMVESAIAVFEPMFRAHLEQSLQATRRARGDSTDYSTIPLAIGFVDLTGFTSQTEQLSPGEVLDLVLTFEARACDLVADHGGRVVKLIGDEVMFTAVDAEAACVIALGLLAEVGADNAPNARGGLAYGSVIAHGGDLYGETVNRASRLADIAVPGEVLVDGEVVGRADERHFQPAGRRQLKGFREPVALWSLTAEATGEL</sequence>
<dbReference type="GO" id="GO:0009190">
    <property type="term" value="P:cyclic nucleotide biosynthetic process"/>
    <property type="evidence" value="ECO:0007669"/>
    <property type="project" value="InterPro"/>
</dbReference>
<protein>
    <submittedName>
        <fullName evidence="2">Unannotated protein</fullName>
    </submittedName>
</protein>
<dbReference type="InterPro" id="IPR001054">
    <property type="entry name" value="A/G_cyclase"/>
</dbReference>
<accession>A0A6J7EVF8</accession>
<dbReference type="Gene3D" id="3.30.70.1230">
    <property type="entry name" value="Nucleotide cyclase"/>
    <property type="match status" value="1"/>
</dbReference>
<dbReference type="PANTHER" id="PTHR43081">
    <property type="entry name" value="ADENYLATE CYCLASE, TERMINAL-DIFFERENTIATION SPECIFIC-RELATED"/>
    <property type="match status" value="1"/>
</dbReference>
<dbReference type="PROSITE" id="PS50125">
    <property type="entry name" value="GUANYLATE_CYCLASE_2"/>
    <property type="match status" value="1"/>
</dbReference>
<dbReference type="InterPro" id="IPR029787">
    <property type="entry name" value="Nucleotide_cyclase"/>
</dbReference>
<evidence type="ECO:0000313" key="2">
    <source>
        <dbReference type="EMBL" id="CAB4885090.1"/>
    </source>
</evidence>
<dbReference type="Pfam" id="PF16701">
    <property type="entry name" value="Ad_Cy_reg"/>
    <property type="match status" value="1"/>
</dbReference>
<dbReference type="InterPro" id="IPR032026">
    <property type="entry name" value="Ad_Cy_reg"/>
</dbReference>
<evidence type="ECO:0000259" key="1">
    <source>
        <dbReference type="PROSITE" id="PS50125"/>
    </source>
</evidence>
<gene>
    <name evidence="2" type="ORF">UFOPK3376_02050</name>
</gene>
<dbReference type="PANTHER" id="PTHR43081:SF1">
    <property type="entry name" value="ADENYLATE CYCLASE, TERMINAL-DIFFERENTIATION SPECIFIC"/>
    <property type="match status" value="1"/>
</dbReference>
<dbReference type="CDD" id="cd07302">
    <property type="entry name" value="CHD"/>
    <property type="match status" value="1"/>
</dbReference>
<name>A0A6J7EVF8_9ZZZZ</name>
<dbReference type="Pfam" id="PF00211">
    <property type="entry name" value="Guanylate_cyc"/>
    <property type="match status" value="1"/>
</dbReference>
<dbReference type="AlphaFoldDB" id="A0A6J7EVF8"/>
<dbReference type="GO" id="GO:0035556">
    <property type="term" value="P:intracellular signal transduction"/>
    <property type="evidence" value="ECO:0007669"/>
    <property type="project" value="InterPro"/>
</dbReference>
<proteinExistence type="predicted"/>
<dbReference type="EMBL" id="CAFBLP010000055">
    <property type="protein sequence ID" value="CAB4885090.1"/>
    <property type="molecule type" value="Genomic_DNA"/>
</dbReference>
<dbReference type="SUPFAM" id="SSF55073">
    <property type="entry name" value="Nucleotide cyclase"/>
    <property type="match status" value="1"/>
</dbReference>
<dbReference type="InterPro" id="IPR050697">
    <property type="entry name" value="Adenylyl/Guanylyl_Cyclase_3/4"/>
</dbReference>
<dbReference type="SMART" id="SM00044">
    <property type="entry name" value="CYCc"/>
    <property type="match status" value="1"/>
</dbReference>
<organism evidence="2">
    <name type="scientific">freshwater metagenome</name>
    <dbReference type="NCBI Taxonomy" id="449393"/>
    <lineage>
        <taxon>unclassified sequences</taxon>
        <taxon>metagenomes</taxon>
        <taxon>ecological metagenomes</taxon>
    </lineage>
</organism>
<feature type="domain" description="Guanylate cyclase" evidence="1">
    <location>
        <begin position="216"/>
        <end position="324"/>
    </location>
</feature>